<keyword evidence="4" id="KW-0472">Membrane</keyword>
<evidence type="ECO:0000256" key="2">
    <source>
        <dbReference type="ARBA" id="ARBA00005722"/>
    </source>
</evidence>
<evidence type="ECO:0000256" key="4">
    <source>
        <dbReference type="ARBA" id="ARBA00023136"/>
    </source>
</evidence>
<keyword evidence="5" id="KW-0998">Cell outer membrane</keyword>
<dbReference type="EMBL" id="JANUGU010000004">
    <property type="protein sequence ID" value="MCS0659118.1"/>
    <property type="molecule type" value="Genomic_DNA"/>
</dbReference>
<evidence type="ECO:0000313" key="7">
    <source>
        <dbReference type="EMBL" id="MCS0659118.1"/>
    </source>
</evidence>
<feature type="signal peptide" evidence="6">
    <location>
        <begin position="1"/>
        <end position="18"/>
    </location>
</feature>
<dbReference type="Proteomes" id="UP001204621">
    <property type="component" value="Unassembled WGS sequence"/>
</dbReference>
<comment type="subcellular location">
    <subcellularLocation>
        <location evidence="1">Cell outer membrane</location>
    </subcellularLocation>
</comment>
<dbReference type="PANTHER" id="PTHR38776">
    <property type="entry name" value="MLTA-INTERACTING PROTEIN-RELATED"/>
    <property type="match status" value="1"/>
</dbReference>
<comment type="similarity">
    <text evidence="2">Belongs to the MipA/OmpV family.</text>
</comment>
<evidence type="ECO:0000256" key="1">
    <source>
        <dbReference type="ARBA" id="ARBA00004442"/>
    </source>
</evidence>
<reference evidence="7 8" key="1">
    <citation type="submission" date="2022-08" db="EMBL/GenBank/DDBJ databases">
        <title>Reclassification of Massilia species as members of the genera Telluria, Duganella, Pseudoduganella, Mokoshia gen. nov. and Zemynaea gen. nov. using orthogonal and non-orthogonal genome-based approaches.</title>
        <authorList>
            <person name="Bowman J.P."/>
        </authorList>
    </citation>
    <scope>NUCLEOTIDE SEQUENCE [LARGE SCALE GENOMIC DNA]</scope>
    <source>
        <strain evidence="7 8">JCM 31606</strain>
    </source>
</reference>
<evidence type="ECO:0000256" key="5">
    <source>
        <dbReference type="ARBA" id="ARBA00023237"/>
    </source>
</evidence>
<keyword evidence="3 6" id="KW-0732">Signal</keyword>
<accession>A0ABT2CYQ3</accession>
<dbReference type="Pfam" id="PF06629">
    <property type="entry name" value="MipA"/>
    <property type="match status" value="1"/>
</dbReference>
<evidence type="ECO:0000256" key="6">
    <source>
        <dbReference type="SAM" id="SignalP"/>
    </source>
</evidence>
<protein>
    <submittedName>
        <fullName evidence="7">MipA/OmpV family protein</fullName>
    </submittedName>
</protein>
<dbReference type="PANTHER" id="PTHR38776:SF1">
    <property type="entry name" value="MLTA-INTERACTING PROTEIN-RELATED"/>
    <property type="match status" value="1"/>
</dbReference>
<dbReference type="InterPro" id="IPR010583">
    <property type="entry name" value="MipA"/>
</dbReference>
<proteinExistence type="inferred from homology"/>
<keyword evidence="8" id="KW-1185">Reference proteome</keyword>
<dbReference type="RefSeq" id="WP_258812306.1">
    <property type="nucleotide sequence ID" value="NZ_JANUGU010000004.1"/>
</dbReference>
<feature type="chain" id="PRO_5047450874" evidence="6">
    <location>
        <begin position="19"/>
        <end position="287"/>
    </location>
</feature>
<organism evidence="7 8">
    <name type="scientific">Massilia terrae</name>
    <dbReference type="NCBI Taxonomy" id="1811224"/>
    <lineage>
        <taxon>Bacteria</taxon>
        <taxon>Pseudomonadati</taxon>
        <taxon>Pseudomonadota</taxon>
        <taxon>Betaproteobacteria</taxon>
        <taxon>Burkholderiales</taxon>
        <taxon>Oxalobacteraceae</taxon>
        <taxon>Telluria group</taxon>
        <taxon>Massilia</taxon>
    </lineage>
</organism>
<comment type="caution">
    <text evidence="7">The sequence shown here is derived from an EMBL/GenBank/DDBJ whole genome shotgun (WGS) entry which is preliminary data.</text>
</comment>
<gene>
    <name evidence="7" type="ORF">NX778_13695</name>
</gene>
<sequence length="287" mass="30492">MKKLSALALLTTCCAAHAQTPADDPMPDGSRDMYVGLGLQSAPRYEGASLRRTRLVPALQIQWSNGIFVSGMNAGMHLSSQPGIEYGPLLALQPRRDESGVGSGAINPDGTWGMIGGAGVGSPGTAKVLTANRLVGMEPIGTRLLGGGFFNYYLGTQWRLTSSVLWGAGNDRHGGFVDLGVQRLAANIAAHHTLSFSAGAIVANRDYNQSYFGVNVPNAVRSGNRYYEAHGGLKDVHAGVRWNWSISPSWMVTTNVQATRLLNSAADSTLVTRPTNLTVTAAVAYRF</sequence>
<evidence type="ECO:0000256" key="3">
    <source>
        <dbReference type="ARBA" id="ARBA00022729"/>
    </source>
</evidence>
<name>A0ABT2CYQ3_9BURK</name>
<evidence type="ECO:0000313" key="8">
    <source>
        <dbReference type="Proteomes" id="UP001204621"/>
    </source>
</evidence>